<dbReference type="RefSeq" id="WP_193745043.1">
    <property type="nucleotide sequence ID" value="NZ_JAFBEC010000014.1"/>
</dbReference>
<accession>A0ABS2PGY3</accession>
<evidence type="ECO:0000313" key="2">
    <source>
        <dbReference type="Proteomes" id="UP000741863"/>
    </source>
</evidence>
<reference evidence="1 2" key="1">
    <citation type="submission" date="2021-01" db="EMBL/GenBank/DDBJ databases">
        <title>Genomic Encyclopedia of Type Strains, Phase IV (KMG-IV): sequencing the most valuable type-strain genomes for metagenomic binning, comparative biology and taxonomic classification.</title>
        <authorList>
            <person name="Goeker M."/>
        </authorList>
    </citation>
    <scope>NUCLEOTIDE SEQUENCE [LARGE SCALE GENOMIC DNA]</scope>
    <source>
        <strain evidence="1 2">DSM 25540</strain>
    </source>
</reference>
<dbReference type="Proteomes" id="UP000741863">
    <property type="component" value="Unassembled WGS sequence"/>
</dbReference>
<name>A0ABS2PGY3_9BACL</name>
<dbReference type="EMBL" id="JAFBEC010000014">
    <property type="protein sequence ID" value="MBM7634589.1"/>
    <property type="molecule type" value="Genomic_DNA"/>
</dbReference>
<gene>
    <name evidence="1" type="ORF">JOD17_003711</name>
</gene>
<sequence>MSYEDRKIFLRELEWLVQFQNRLNDHEHYECAKAIDVEIEELTVLLRIY</sequence>
<comment type="caution">
    <text evidence="1">The sequence shown here is derived from an EMBL/GenBank/DDBJ whole genome shotgun (WGS) entry which is preliminary data.</text>
</comment>
<keyword evidence="2" id="KW-1185">Reference proteome</keyword>
<proteinExistence type="predicted"/>
<organism evidence="1 2">
    <name type="scientific">Geomicrobium sediminis</name>
    <dbReference type="NCBI Taxonomy" id="1347788"/>
    <lineage>
        <taxon>Bacteria</taxon>
        <taxon>Bacillati</taxon>
        <taxon>Bacillota</taxon>
        <taxon>Bacilli</taxon>
        <taxon>Bacillales</taxon>
        <taxon>Geomicrobium</taxon>
    </lineage>
</organism>
<evidence type="ECO:0000313" key="1">
    <source>
        <dbReference type="EMBL" id="MBM7634589.1"/>
    </source>
</evidence>
<protein>
    <submittedName>
        <fullName evidence="1">Uncharacterized protein</fullName>
    </submittedName>
</protein>